<keyword evidence="4" id="KW-1185">Reference proteome</keyword>
<accession>A0AAE0IWZ6</accession>
<dbReference type="Proteomes" id="UP001286456">
    <property type="component" value="Unassembled WGS sequence"/>
</dbReference>
<comment type="caution">
    <text evidence="3">The sequence shown here is derived from an EMBL/GenBank/DDBJ whole genome shotgun (WGS) entry which is preliminary data.</text>
</comment>
<feature type="compositionally biased region" description="Polar residues" evidence="1">
    <location>
        <begin position="223"/>
        <end position="235"/>
    </location>
</feature>
<sequence length="375" mass="42169">MPGLLDLPVEILCYIPSYLTDIKDLTNASSTCRLLHAVFTENTHPKTILRLAAASGPTLFSPHPQLLVTATARELALWAATSPSRTRALRQAFKGGLEGLYSLCLEHCSLTLPAIRQLHLDHATILTPLQRIVNKISNSKPFTTFEYGRLPSIRDIIDGRYQLQLTCRPAESGRTVYQLVIYGELFFPTLESCLAPPMQATPRFDYTTRFEYIKHCIPNWSQPSPSGYQTQQQEEQPPFYTAPSAPPRVRTNRDLVTLNFVVGSERWRQMWEPVFLQGGVGGVELLFHESLWRSAVQTMGLESMRLIPVENAGRRPLSEAAWRRLMQLRQMVAGVRSRPEGHERFAIPDLESDLLGCCGRGPEADEILLALSQLS</sequence>
<reference evidence="3" key="1">
    <citation type="journal article" date="2023" name="Mol. Phylogenet. Evol.">
        <title>Genome-scale phylogeny and comparative genomics of the fungal order Sordariales.</title>
        <authorList>
            <person name="Hensen N."/>
            <person name="Bonometti L."/>
            <person name="Westerberg I."/>
            <person name="Brannstrom I.O."/>
            <person name="Guillou S."/>
            <person name="Cros-Aarteil S."/>
            <person name="Calhoun S."/>
            <person name="Haridas S."/>
            <person name="Kuo A."/>
            <person name="Mondo S."/>
            <person name="Pangilinan J."/>
            <person name="Riley R."/>
            <person name="LaButti K."/>
            <person name="Andreopoulos B."/>
            <person name="Lipzen A."/>
            <person name="Chen C."/>
            <person name="Yan M."/>
            <person name="Daum C."/>
            <person name="Ng V."/>
            <person name="Clum A."/>
            <person name="Steindorff A."/>
            <person name="Ohm R.A."/>
            <person name="Martin F."/>
            <person name="Silar P."/>
            <person name="Natvig D.O."/>
            <person name="Lalanne C."/>
            <person name="Gautier V."/>
            <person name="Ament-Velasquez S.L."/>
            <person name="Kruys A."/>
            <person name="Hutchinson M.I."/>
            <person name="Powell A.J."/>
            <person name="Barry K."/>
            <person name="Miller A.N."/>
            <person name="Grigoriev I.V."/>
            <person name="Debuchy R."/>
            <person name="Gladieux P."/>
            <person name="Hiltunen Thoren M."/>
            <person name="Johannesson H."/>
        </authorList>
    </citation>
    <scope>NUCLEOTIDE SEQUENCE</scope>
    <source>
        <strain evidence="3">SMH4131-1</strain>
    </source>
</reference>
<dbReference type="InterPro" id="IPR001810">
    <property type="entry name" value="F-box_dom"/>
</dbReference>
<dbReference type="SUPFAM" id="SSF81383">
    <property type="entry name" value="F-box domain"/>
    <property type="match status" value="1"/>
</dbReference>
<feature type="region of interest" description="Disordered" evidence="1">
    <location>
        <begin position="223"/>
        <end position="248"/>
    </location>
</feature>
<proteinExistence type="predicted"/>
<dbReference type="InterPro" id="IPR036047">
    <property type="entry name" value="F-box-like_dom_sf"/>
</dbReference>
<organism evidence="3 4">
    <name type="scientific">Cercophora scortea</name>
    <dbReference type="NCBI Taxonomy" id="314031"/>
    <lineage>
        <taxon>Eukaryota</taxon>
        <taxon>Fungi</taxon>
        <taxon>Dikarya</taxon>
        <taxon>Ascomycota</taxon>
        <taxon>Pezizomycotina</taxon>
        <taxon>Sordariomycetes</taxon>
        <taxon>Sordariomycetidae</taxon>
        <taxon>Sordariales</taxon>
        <taxon>Lasiosphaeriaceae</taxon>
        <taxon>Cercophora</taxon>
    </lineage>
</organism>
<evidence type="ECO:0000259" key="2">
    <source>
        <dbReference type="Pfam" id="PF12937"/>
    </source>
</evidence>
<dbReference type="AlphaFoldDB" id="A0AAE0IWZ6"/>
<evidence type="ECO:0000313" key="3">
    <source>
        <dbReference type="EMBL" id="KAK3332610.1"/>
    </source>
</evidence>
<dbReference type="Pfam" id="PF12937">
    <property type="entry name" value="F-box-like"/>
    <property type="match status" value="1"/>
</dbReference>
<gene>
    <name evidence="3" type="ORF">B0T19DRAFT_439433</name>
</gene>
<evidence type="ECO:0000256" key="1">
    <source>
        <dbReference type="SAM" id="MobiDB-lite"/>
    </source>
</evidence>
<reference evidence="3" key="2">
    <citation type="submission" date="2023-06" db="EMBL/GenBank/DDBJ databases">
        <authorList>
            <consortium name="Lawrence Berkeley National Laboratory"/>
            <person name="Haridas S."/>
            <person name="Hensen N."/>
            <person name="Bonometti L."/>
            <person name="Westerberg I."/>
            <person name="Brannstrom I.O."/>
            <person name="Guillou S."/>
            <person name="Cros-Aarteil S."/>
            <person name="Calhoun S."/>
            <person name="Kuo A."/>
            <person name="Mondo S."/>
            <person name="Pangilinan J."/>
            <person name="Riley R."/>
            <person name="Labutti K."/>
            <person name="Andreopoulos B."/>
            <person name="Lipzen A."/>
            <person name="Chen C."/>
            <person name="Yanf M."/>
            <person name="Daum C."/>
            <person name="Ng V."/>
            <person name="Clum A."/>
            <person name="Steindorff A."/>
            <person name="Ohm R."/>
            <person name="Martin F."/>
            <person name="Silar P."/>
            <person name="Natvig D."/>
            <person name="Lalanne C."/>
            <person name="Gautier V."/>
            <person name="Ament-Velasquez S.L."/>
            <person name="Kruys A."/>
            <person name="Hutchinson M.I."/>
            <person name="Powell A.J."/>
            <person name="Barry K."/>
            <person name="Miller A.N."/>
            <person name="Grigoriev I.V."/>
            <person name="Debuchy R."/>
            <person name="Gladieux P."/>
            <person name="Thoren M.H."/>
            <person name="Johannesson H."/>
        </authorList>
    </citation>
    <scope>NUCLEOTIDE SEQUENCE</scope>
    <source>
        <strain evidence="3">SMH4131-1</strain>
    </source>
</reference>
<dbReference type="EMBL" id="JAUEPO010000002">
    <property type="protein sequence ID" value="KAK3332610.1"/>
    <property type="molecule type" value="Genomic_DNA"/>
</dbReference>
<name>A0AAE0IWZ6_9PEZI</name>
<protein>
    <recommendedName>
        <fullName evidence="2">F-box domain-containing protein</fullName>
    </recommendedName>
</protein>
<evidence type="ECO:0000313" key="4">
    <source>
        <dbReference type="Proteomes" id="UP001286456"/>
    </source>
</evidence>
<feature type="domain" description="F-box" evidence="2">
    <location>
        <begin position="5"/>
        <end position="39"/>
    </location>
</feature>